<sequence length="67" mass="7795">MLIDTTRIDQLRVNFVSHFSSENNTTATNEVIDIIDNYPKEMTSDIRQWLNEQQQQQTRITAPLATV</sequence>
<proteinExistence type="predicted"/>
<evidence type="ECO:0000313" key="2">
    <source>
        <dbReference type="Proteomes" id="UP000663873"/>
    </source>
</evidence>
<name>A0A821WJG6_9BILA</name>
<comment type="caution">
    <text evidence="1">The sequence shown here is derived from an EMBL/GenBank/DDBJ whole genome shotgun (WGS) entry which is preliminary data.</text>
</comment>
<feature type="non-terminal residue" evidence="1">
    <location>
        <position position="67"/>
    </location>
</feature>
<organism evidence="1 2">
    <name type="scientific">Rotaria socialis</name>
    <dbReference type="NCBI Taxonomy" id="392032"/>
    <lineage>
        <taxon>Eukaryota</taxon>
        <taxon>Metazoa</taxon>
        <taxon>Spiralia</taxon>
        <taxon>Gnathifera</taxon>
        <taxon>Rotifera</taxon>
        <taxon>Eurotatoria</taxon>
        <taxon>Bdelloidea</taxon>
        <taxon>Philodinida</taxon>
        <taxon>Philodinidae</taxon>
        <taxon>Rotaria</taxon>
    </lineage>
</organism>
<evidence type="ECO:0000313" key="1">
    <source>
        <dbReference type="EMBL" id="CAF4923683.1"/>
    </source>
</evidence>
<dbReference type="EMBL" id="CAJOBP010083769">
    <property type="protein sequence ID" value="CAF4923683.1"/>
    <property type="molecule type" value="Genomic_DNA"/>
</dbReference>
<gene>
    <name evidence="1" type="ORF">UJA718_LOCUS46550</name>
</gene>
<keyword evidence="2" id="KW-1185">Reference proteome</keyword>
<dbReference type="Proteomes" id="UP000663873">
    <property type="component" value="Unassembled WGS sequence"/>
</dbReference>
<accession>A0A821WJG6</accession>
<reference evidence="1" key="1">
    <citation type="submission" date="2021-02" db="EMBL/GenBank/DDBJ databases">
        <authorList>
            <person name="Nowell W R."/>
        </authorList>
    </citation>
    <scope>NUCLEOTIDE SEQUENCE</scope>
</reference>
<dbReference type="AlphaFoldDB" id="A0A821WJG6"/>
<protein>
    <submittedName>
        <fullName evidence="1">Uncharacterized protein</fullName>
    </submittedName>
</protein>